<dbReference type="InterPro" id="IPR000242">
    <property type="entry name" value="PTP_cat"/>
</dbReference>
<dbReference type="PROSITE" id="PS50056">
    <property type="entry name" value="TYR_PHOSPHATASE_2"/>
    <property type="match status" value="1"/>
</dbReference>
<dbReference type="AlphaFoldDB" id="A0A1W7A067"/>
<reference evidence="2 3" key="1">
    <citation type="submission" date="2017-05" db="EMBL/GenBank/DDBJ databases">
        <title>Full genome sequence of Pseudorhodoplanes sinuspersici.</title>
        <authorList>
            <person name="Dastgheib S.M.M."/>
            <person name="Shavandi M."/>
            <person name="Tirandaz H."/>
        </authorList>
    </citation>
    <scope>NUCLEOTIDE SEQUENCE [LARGE SCALE GENOMIC DNA]</scope>
    <source>
        <strain evidence="2 3">RIPI110</strain>
    </source>
</reference>
<dbReference type="EMBL" id="CP021112">
    <property type="protein sequence ID" value="ARQ02992.1"/>
    <property type="molecule type" value="Genomic_DNA"/>
</dbReference>
<evidence type="ECO:0000313" key="3">
    <source>
        <dbReference type="Proteomes" id="UP000194137"/>
    </source>
</evidence>
<dbReference type="GO" id="GO:0004725">
    <property type="term" value="F:protein tyrosine phosphatase activity"/>
    <property type="evidence" value="ECO:0007669"/>
    <property type="project" value="InterPro"/>
</dbReference>
<dbReference type="RefSeq" id="WP_086091450.1">
    <property type="nucleotide sequence ID" value="NZ_CP021112.1"/>
</dbReference>
<dbReference type="KEGG" id="psin:CAK95_15655"/>
<dbReference type="STRING" id="1235591.CAK95_15655"/>
<organism evidence="2 3">
    <name type="scientific">Pseudorhodoplanes sinuspersici</name>
    <dbReference type="NCBI Taxonomy" id="1235591"/>
    <lineage>
        <taxon>Bacteria</taxon>
        <taxon>Pseudomonadati</taxon>
        <taxon>Pseudomonadota</taxon>
        <taxon>Alphaproteobacteria</taxon>
        <taxon>Hyphomicrobiales</taxon>
        <taxon>Pseudorhodoplanes</taxon>
    </lineage>
</organism>
<keyword evidence="3" id="KW-1185">Reference proteome</keyword>
<feature type="domain" description="Tyrosine specific protein phosphatases" evidence="1">
    <location>
        <begin position="67"/>
        <end position="93"/>
    </location>
</feature>
<accession>A0A1W7A067</accession>
<name>A0A1W7A067_9HYPH</name>
<dbReference type="Gene3D" id="3.90.190.10">
    <property type="entry name" value="Protein tyrosine phosphatase superfamily"/>
    <property type="match status" value="1"/>
</dbReference>
<sequence length="168" mass="18250">MIHVCSLARLHDTVTETGAKHVVTLMKDVAMVRRPASIVEANHLLLDMDDITAVMDGYVPPNEAHVKKLIDFVTAWDRAAPIVVHCYAGISRSTAGAFITACALNPKRDELTIARAIRSFSPTAQPNSRLVALADVILGRKGRMVDAVRAIGPGLASYEGHPFRLELE</sequence>
<proteinExistence type="predicted"/>
<dbReference type="Pfam" id="PF00102">
    <property type="entry name" value="Y_phosphatase"/>
    <property type="match status" value="1"/>
</dbReference>
<dbReference type="Proteomes" id="UP000194137">
    <property type="component" value="Chromosome"/>
</dbReference>
<evidence type="ECO:0000259" key="1">
    <source>
        <dbReference type="PROSITE" id="PS50056"/>
    </source>
</evidence>
<dbReference type="InterPro" id="IPR029021">
    <property type="entry name" value="Prot-tyrosine_phosphatase-like"/>
</dbReference>
<dbReference type="OrthoDB" id="9794527at2"/>
<protein>
    <submittedName>
        <fullName evidence="2">Protein tyrosine phosphatase</fullName>
    </submittedName>
</protein>
<gene>
    <name evidence="2" type="ORF">CAK95_15655</name>
</gene>
<dbReference type="InterPro" id="IPR000387">
    <property type="entry name" value="Tyr_Pase_dom"/>
</dbReference>
<evidence type="ECO:0000313" key="2">
    <source>
        <dbReference type="EMBL" id="ARQ02992.1"/>
    </source>
</evidence>
<dbReference type="SUPFAM" id="SSF52799">
    <property type="entry name" value="(Phosphotyrosine protein) phosphatases II"/>
    <property type="match status" value="1"/>
</dbReference>